<dbReference type="GO" id="GO:0055085">
    <property type="term" value="P:transmembrane transport"/>
    <property type="evidence" value="ECO:0007669"/>
    <property type="project" value="InterPro"/>
</dbReference>
<name>A0A0H3LTF6_BORBR</name>
<reference evidence="10 11" key="1">
    <citation type="journal article" date="2003" name="Nat. Genet.">
        <title>Comparative analysis of the genome sequences of Bordetella pertussis, Bordetella parapertussis and Bordetella bronchiseptica.</title>
        <authorList>
            <person name="Parkhill J."/>
            <person name="Sebaihia M."/>
            <person name="Preston A."/>
            <person name="Murphy L.D."/>
            <person name="Thomson N.R."/>
            <person name="Harris D.E."/>
            <person name="Holden M.T.G."/>
            <person name="Churcher C.M."/>
            <person name="Bentley S.D."/>
            <person name="Mungall K.L."/>
            <person name="Cerdeno-Tarraga A.-M."/>
            <person name="Temple L."/>
            <person name="James K.D."/>
            <person name="Harris B."/>
            <person name="Quail M.A."/>
            <person name="Achtman M."/>
            <person name="Atkin R."/>
            <person name="Baker S."/>
            <person name="Basham D."/>
            <person name="Bason N."/>
            <person name="Cherevach I."/>
            <person name="Chillingworth T."/>
            <person name="Collins M."/>
            <person name="Cronin A."/>
            <person name="Davis P."/>
            <person name="Doggett J."/>
            <person name="Feltwell T."/>
            <person name="Goble A."/>
            <person name="Hamlin N."/>
            <person name="Hauser H."/>
            <person name="Holroyd S."/>
            <person name="Jagels K."/>
            <person name="Leather S."/>
            <person name="Moule S."/>
            <person name="Norberczak H."/>
            <person name="O'Neil S."/>
            <person name="Ormond D."/>
            <person name="Price C."/>
            <person name="Rabbinowitsch E."/>
            <person name="Rutter S."/>
            <person name="Sanders M."/>
            <person name="Saunders D."/>
            <person name="Seeger K."/>
            <person name="Sharp S."/>
            <person name="Simmonds M."/>
            <person name="Skelton J."/>
            <person name="Squares R."/>
            <person name="Squares S."/>
            <person name="Stevens K."/>
            <person name="Unwin L."/>
            <person name="Whitehead S."/>
            <person name="Barrell B.G."/>
            <person name="Maskell D.J."/>
        </authorList>
    </citation>
    <scope>NUCLEOTIDE SEQUENCE [LARGE SCALE GENOMIC DNA]</scope>
    <source>
        <strain evidence="10 11">ATCC BAA-588 / NCTC 13252 / RB50</strain>
    </source>
</reference>
<dbReference type="InterPro" id="IPR000515">
    <property type="entry name" value="MetI-like"/>
</dbReference>
<feature type="transmembrane region" description="Helical" evidence="8">
    <location>
        <begin position="9"/>
        <end position="31"/>
    </location>
</feature>
<dbReference type="KEGG" id="bbr:BB2697"/>
<dbReference type="PROSITE" id="PS50928">
    <property type="entry name" value="ABC_TM1"/>
    <property type="match status" value="1"/>
</dbReference>
<accession>A0A0H3LTF6</accession>
<keyword evidence="6 8" id="KW-1133">Transmembrane helix</keyword>
<evidence type="ECO:0000256" key="4">
    <source>
        <dbReference type="ARBA" id="ARBA00022475"/>
    </source>
</evidence>
<dbReference type="HOGENOM" id="CLU_016047_18_2_4"/>
<dbReference type="PANTHER" id="PTHR42929">
    <property type="entry name" value="INNER MEMBRANE ABC TRANSPORTER PERMEASE PROTEIN YDCU-RELATED-RELATED"/>
    <property type="match status" value="1"/>
</dbReference>
<dbReference type="AlphaFoldDB" id="A0A0H3LTF6"/>
<dbReference type="SUPFAM" id="SSF161098">
    <property type="entry name" value="MetI-like"/>
    <property type="match status" value="1"/>
</dbReference>
<evidence type="ECO:0000313" key="11">
    <source>
        <dbReference type="Proteomes" id="UP000001027"/>
    </source>
</evidence>
<comment type="subcellular location">
    <subcellularLocation>
        <location evidence="1 8">Cell membrane</location>
        <topology evidence="1 8">Multi-pass membrane protein</topology>
    </subcellularLocation>
</comment>
<evidence type="ECO:0000256" key="7">
    <source>
        <dbReference type="ARBA" id="ARBA00023136"/>
    </source>
</evidence>
<evidence type="ECO:0000313" key="10">
    <source>
        <dbReference type="EMBL" id="CAE33190.1"/>
    </source>
</evidence>
<evidence type="ECO:0000256" key="2">
    <source>
        <dbReference type="ARBA" id="ARBA00007069"/>
    </source>
</evidence>
<evidence type="ECO:0000256" key="3">
    <source>
        <dbReference type="ARBA" id="ARBA00022448"/>
    </source>
</evidence>
<feature type="transmembrane region" description="Helical" evidence="8">
    <location>
        <begin position="245"/>
        <end position="266"/>
    </location>
</feature>
<keyword evidence="3 8" id="KW-0813">Transport</keyword>
<dbReference type="RefSeq" id="WP_010926599.1">
    <property type="nucleotide sequence ID" value="NC_002927.3"/>
</dbReference>
<evidence type="ECO:0000259" key="9">
    <source>
        <dbReference type="PROSITE" id="PS50928"/>
    </source>
</evidence>
<feature type="transmembrane region" description="Helical" evidence="8">
    <location>
        <begin position="92"/>
        <end position="118"/>
    </location>
</feature>
<evidence type="ECO:0000256" key="8">
    <source>
        <dbReference type="RuleBase" id="RU363032"/>
    </source>
</evidence>
<feature type="transmembrane region" description="Helical" evidence="8">
    <location>
        <begin position="54"/>
        <end position="80"/>
    </location>
</feature>
<feature type="transmembrane region" description="Helical" evidence="8">
    <location>
        <begin position="138"/>
        <end position="167"/>
    </location>
</feature>
<sequence length="279" mass="30378">MMRAIRPPLLLLAPPALLVALFVVGVGYLVVESLHTGAGWGLDNFVRFFERPDYVAVLVRTIVIAVAVTACAALVGYPIAYVIARYRGNRNFLMMLVIMPWLVSVVVRTYGWMVILGPRGTLNSMLLSAGVIDTPLRLIFNMTGVVIGLVHVFCPFFIVSVLAVLLYLDRSLDEASQTLSAGPFKTFWHVTLPLSMPGVITGAMLVYLLSTGAIVTPLLLGGVRDGMLATQIYQDVLQVFDYPKAASMAVVLLLTAFTLVIPLQWLERRVAARVSGRGA</sequence>
<dbReference type="GO" id="GO:0005886">
    <property type="term" value="C:plasma membrane"/>
    <property type="evidence" value="ECO:0007669"/>
    <property type="project" value="UniProtKB-SubCell"/>
</dbReference>
<feature type="domain" description="ABC transmembrane type-1" evidence="9">
    <location>
        <begin position="58"/>
        <end position="263"/>
    </location>
</feature>
<evidence type="ECO:0000256" key="6">
    <source>
        <dbReference type="ARBA" id="ARBA00022989"/>
    </source>
</evidence>
<evidence type="ECO:0000256" key="1">
    <source>
        <dbReference type="ARBA" id="ARBA00004651"/>
    </source>
</evidence>
<evidence type="ECO:0000256" key="5">
    <source>
        <dbReference type="ARBA" id="ARBA00022692"/>
    </source>
</evidence>
<comment type="similarity">
    <text evidence="2">Belongs to the binding-protein-dependent transport system permease family. CysTW subfamily.</text>
</comment>
<dbReference type="PANTHER" id="PTHR42929:SF5">
    <property type="entry name" value="ABC TRANSPORTER PERMEASE PROTEIN"/>
    <property type="match status" value="1"/>
</dbReference>
<gene>
    <name evidence="10" type="ordered locus">BB2697</name>
</gene>
<dbReference type="EMBL" id="BX640445">
    <property type="protein sequence ID" value="CAE33190.1"/>
    <property type="molecule type" value="Genomic_DNA"/>
</dbReference>
<dbReference type="CDD" id="cd06261">
    <property type="entry name" value="TM_PBP2"/>
    <property type="match status" value="1"/>
</dbReference>
<keyword evidence="7 8" id="KW-0472">Membrane</keyword>
<keyword evidence="5 8" id="KW-0812">Transmembrane</keyword>
<proteinExistence type="inferred from homology"/>
<dbReference type="Proteomes" id="UP000001027">
    <property type="component" value="Chromosome"/>
</dbReference>
<organism evidence="10 11">
    <name type="scientific">Bordetella bronchiseptica (strain ATCC BAA-588 / NCTC 13252 / RB50)</name>
    <name type="common">Alcaligenes bronchisepticus</name>
    <dbReference type="NCBI Taxonomy" id="257310"/>
    <lineage>
        <taxon>Bacteria</taxon>
        <taxon>Pseudomonadati</taxon>
        <taxon>Pseudomonadota</taxon>
        <taxon>Betaproteobacteria</taxon>
        <taxon>Burkholderiales</taxon>
        <taxon>Alcaligenaceae</taxon>
        <taxon>Bordetella</taxon>
    </lineage>
</organism>
<keyword evidence="4" id="KW-1003">Cell membrane</keyword>
<dbReference type="Pfam" id="PF00528">
    <property type="entry name" value="BPD_transp_1"/>
    <property type="match status" value="1"/>
</dbReference>
<dbReference type="eggNOG" id="COG1176">
    <property type="taxonomic scope" value="Bacteria"/>
</dbReference>
<dbReference type="Gene3D" id="1.10.3720.10">
    <property type="entry name" value="MetI-like"/>
    <property type="match status" value="1"/>
</dbReference>
<feature type="transmembrane region" description="Helical" evidence="8">
    <location>
        <begin position="187"/>
        <end position="209"/>
    </location>
</feature>
<dbReference type="InterPro" id="IPR035906">
    <property type="entry name" value="MetI-like_sf"/>
</dbReference>
<protein>
    <submittedName>
        <fullName evidence="10">ABC transporter permease protein</fullName>
    </submittedName>
</protein>